<evidence type="ECO:0000256" key="1">
    <source>
        <dbReference type="SAM" id="MobiDB-lite"/>
    </source>
</evidence>
<accession>A0ABC8KI74</accession>
<dbReference type="AlphaFoldDB" id="A0ABC8KI74"/>
<name>A0ABC8KI74_ERUVS</name>
<dbReference type="Proteomes" id="UP001642260">
    <property type="component" value="Unassembled WGS sequence"/>
</dbReference>
<comment type="caution">
    <text evidence="2">The sequence shown here is derived from an EMBL/GenBank/DDBJ whole genome shotgun (WGS) entry which is preliminary data.</text>
</comment>
<feature type="region of interest" description="Disordered" evidence="1">
    <location>
        <begin position="1"/>
        <end position="26"/>
    </location>
</feature>
<sequence length="156" mass="17027">MMNPSNDQLRVHKSTRRLSPSEGMGNKVTVSFGSTIEDIHEDPVTGIRTWIQTSNPTHNSTFLISFSIESTCHSHIAHRLFSSFMNIPSSDGDVSARPVGTVTWICDLLAPRIASAASELGFGTNGFEIDLVLIHARERVSAGLSPLCQEFSSLQL</sequence>
<dbReference type="EMBL" id="CAKOAT010206043">
    <property type="protein sequence ID" value="CAH8355278.1"/>
    <property type="molecule type" value="Genomic_DNA"/>
</dbReference>
<evidence type="ECO:0000313" key="2">
    <source>
        <dbReference type="EMBL" id="CAH8355278.1"/>
    </source>
</evidence>
<reference evidence="2 3" key="1">
    <citation type="submission" date="2022-03" db="EMBL/GenBank/DDBJ databases">
        <authorList>
            <person name="Macdonald S."/>
            <person name="Ahmed S."/>
            <person name="Newling K."/>
        </authorList>
    </citation>
    <scope>NUCLEOTIDE SEQUENCE [LARGE SCALE GENOMIC DNA]</scope>
</reference>
<gene>
    <name evidence="2" type="ORF">ERUC_LOCUS21033</name>
</gene>
<proteinExistence type="predicted"/>
<evidence type="ECO:0000313" key="3">
    <source>
        <dbReference type="Proteomes" id="UP001642260"/>
    </source>
</evidence>
<protein>
    <submittedName>
        <fullName evidence="2">Uncharacterized protein</fullName>
    </submittedName>
</protein>
<organism evidence="2 3">
    <name type="scientific">Eruca vesicaria subsp. sativa</name>
    <name type="common">Garden rocket</name>
    <name type="synonym">Eruca sativa</name>
    <dbReference type="NCBI Taxonomy" id="29727"/>
    <lineage>
        <taxon>Eukaryota</taxon>
        <taxon>Viridiplantae</taxon>
        <taxon>Streptophyta</taxon>
        <taxon>Embryophyta</taxon>
        <taxon>Tracheophyta</taxon>
        <taxon>Spermatophyta</taxon>
        <taxon>Magnoliopsida</taxon>
        <taxon>eudicotyledons</taxon>
        <taxon>Gunneridae</taxon>
        <taxon>Pentapetalae</taxon>
        <taxon>rosids</taxon>
        <taxon>malvids</taxon>
        <taxon>Brassicales</taxon>
        <taxon>Brassicaceae</taxon>
        <taxon>Brassiceae</taxon>
        <taxon>Eruca</taxon>
    </lineage>
</organism>
<keyword evidence="3" id="KW-1185">Reference proteome</keyword>